<dbReference type="SUPFAM" id="SSF53474">
    <property type="entry name" value="alpha/beta-Hydrolases"/>
    <property type="match status" value="1"/>
</dbReference>
<dbReference type="EMBL" id="KZ805521">
    <property type="protein sequence ID" value="PVH94767.1"/>
    <property type="molecule type" value="Genomic_DNA"/>
</dbReference>
<reference evidence="7 8" key="1">
    <citation type="journal article" date="2018" name="Sci. Rep.">
        <title>Comparative genomics provides insights into the lifestyle and reveals functional heterogeneity of dark septate endophytic fungi.</title>
        <authorList>
            <person name="Knapp D.G."/>
            <person name="Nemeth J.B."/>
            <person name="Barry K."/>
            <person name="Hainaut M."/>
            <person name="Henrissat B."/>
            <person name="Johnson J."/>
            <person name="Kuo A."/>
            <person name="Lim J.H.P."/>
            <person name="Lipzen A."/>
            <person name="Nolan M."/>
            <person name="Ohm R.A."/>
            <person name="Tamas L."/>
            <person name="Grigoriev I.V."/>
            <person name="Spatafora J.W."/>
            <person name="Nagy L.G."/>
            <person name="Kovacs G.M."/>
        </authorList>
    </citation>
    <scope>NUCLEOTIDE SEQUENCE [LARGE SCALE GENOMIC DNA]</scope>
    <source>
        <strain evidence="7 8">DSE2036</strain>
    </source>
</reference>
<keyword evidence="3 6" id="KW-0732">Signal</keyword>
<dbReference type="FunFam" id="3.40.50.1820:FF:000251">
    <property type="entry name" value="Extracelular serine carboxypeptidase, putative"/>
    <property type="match status" value="1"/>
</dbReference>
<dbReference type="PANTHER" id="PTHR11010">
    <property type="entry name" value="PROTEASE S28 PRO-X CARBOXYPEPTIDASE-RELATED"/>
    <property type="match status" value="1"/>
</dbReference>
<feature type="signal peptide" evidence="6">
    <location>
        <begin position="1"/>
        <end position="16"/>
    </location>
</feature>
<dbReference type="PANTHER" id="PTHR11010:SF117">
    <property type="entry name" value="SERINE PROTEASE 16"/>
    <property type="match status" value="1"/>
</dbReference>
<evidence type="ECO:0000256" key="3">
    <source>
        <dbReference type="ARBA" id="ARBA00022729"/>
    </source>
</evidence>
<gene>
    <name evidence="7" type="ORF">DM02DRAFT_645734</name>
</gene>
<sequence length="556" mass="61711">MRFSTLLVGALFGVQASALGRTPTISELRAKTEELKASRISRSLVKRDIDPEDLYTGHNLSVPLDFFQNETRYEPHTNATFNLRYFFDAQYYKPGGPVFVLLSGETSAVNRLGFLQKGIVNQVAKATNGIGVILEHRYYGTSHPFLNVTTPNLRFLSTEQSLAEIDYFARNVKFEGIDADLTAPKTPWIVYGGSYAGAQAAFLRVAYPDTFLGTISSSGVTAAIWSYPDYFYPIQDFAPPDCISATETLIDVIDGILIRQNSTALVKQLKDTFGLGGVTDNRDFANIVGGSGVPGWQSTNWDPELNSPTTYYYCGNMSATGLVDPAYESKRSAVQNLTTAAGYKANDTAVENVILNSIAYYGGSSVANWNKSGQTQDEYFSQLNDTFWQQVDLDAAETWRSWSYQVCTEWGYIQNGADYAQSRKPIVSRILDVAYLTYFCKSSFNLTTPAAVENVNKYGGFEIEAPRLAIIGGNADPWKMASPLRDGPQTRNSTTEKPWLEIAHGVHHWEENGIFDNETTPTVPPPQVVYAQQFLKNFVIDWLKEFESGSSENTEL</sequence>
<keyword evidence="8" id="KW-1185">Reference proteome</keyword>
<dbReference type="Pfam" id="PF05577">
    <property type="entry name" value="Peptidase_S28"/>
    <property type="match status" value="1"/>
</dbReference>
<comment type="similarity">
    <text evidence="1">Belongs to the peptidase S28 family.</text>
</comment>
<dbReference type="GO" id="GO:0008239">
    <property type="term" value="F:dipeptidyl-peptidase activity"/>
    <property type="evidence" value="ECO:0007669"/>
    <property type="project" value="TreeGrafter"/>
</dbReference>
<feature type="chain" id="PRO_5016032319" description="Peptidase S28" evidence="6">
    <location>
        <begin position="17"/>
        <end position="556"/>
    </location>
</feature>
<evidence type="ECO:0000256" key="5">
    <source>
        <dbReference type="ARBA" id="ARBA00023180"/>
    </source>
</evidence>
<organism evidence="7 8">
    <name type="scientific">Periconia macrospinosa</name>
    <dbReference type="NCBI Taxonomy" id="97972"/>
    <lineage>
        <taxon>Eukaryota</taxon>
        <taxon>Fungi</taxon>
        <taxon>Dikarya</taxon>
        <taxon>Ascomycota</taxon>
        <taxon>Pezizomycotina</taxon>
        <taxon>Dothideomycetes</taxon>
        <taxon>Pleosporomycetidae</taxon>
        <taxon>Pleosporales</taxon>
        <taxon>Massarineae</taxon>
        <taxon>Periconiaceae</taxon>
        <taxon>Periconia</taxon>
    </lineage>
</organism>
<dbReference type="GO" id="GO:0070008">
    <property type="term" value="F:serine-type exopeptidase activity"/>
    <property type="evidence" value="ECO:0007669"/>
    <property type="project" value="InterPro"/>
</dbReference>
<dbReference type="AlphaFoldDB" id="A0A2V1D9F4"/>
<evidence type="ECO:0000256" key="4">
    <source>
        <dbReference type="ARBA" id="ARBA00022801"/>
    </source>
</evidence>
<dbReference type="Gene3D" id="3.40.50.1820">
    <property type="entry name" value="alpha/beta hydrolase"/>
    <property type="match status" value="2"/>
</dbReference>
<evidence type="ECO:0008006" key="9">
    <source>
        <dbReference type="Google" id="ProtNLM"/>
    </source>
</evidence>
<evidence type="ECO:0000256" key="6">
    <source>
        <dbReference type="SAM" id="SignalP"/>
    </source>
</evidence>
<evidence type="ECO:0000256" key="2">
    <source>
        <dbReference type="ARBA" id="ARBA00022670"/>
    </source>
</evidence>
<protein>
    <recommendedName>
        <fullName evidence="9">Peptidase S28</fullName>
    </recommendedName>
</protein>
<keyword evidence="5" id="KW-0325">Glycoprotein</keyword>
<dbReference type="InterPro" id="IPR008758">
    <property type="entry name" value="Peptidase_S28"/>
</dbReference>
<dbReference type="OrthoDB" id="1735038at2759"/>
<keyword evidence="2" id="KW-0645">Protease</keyword>
<evidence type="ECO:0000313" key="7">
    <source>
        <dbReference type="EMBL" id="PVH94767.1"/>
    </source>
</evidence>
<evidence type="ECO:0000256" key="1">
    <source>
        <dbReference type="ARBA" id="ARBA00011079"/>
    </source>
</evidence>
<dbReference type="Proteomes" id="UP000244855">
    <property type="component" value="Unassembled WGS sequence"/>
</dbReference>
<evidence type="ECO:0000313" key="8">
    <source>
        <dbReference type="Proteomes" id="UP000244855"/>
    </source>
</evidence>
<keyword evidence="4" id="KW-0378">Hydrolase</keyword>
<dbReference type="InterPro" id="IPR029058">
    <property type="entry name" value="AB_hydrolase_fold"/>
</dbReference>
<name>A0A2V1D9F4_9PLEO</name>
<accession>A0A2V1D9F4</accession>
<proteinExistence type="inferred from homology"/>
<dbReference type="GO" id="GO:0006508">
    <property type="term" value="P:proteolysis"/>
    <property type="evidence" value="ECO:0007669"/>
    <property type="project" value="UniProtKB-KW"/>
</dbReference>